<evidence type="ECO:0000313" key="3">
    <source>
        <dbReference type="Proteomes" id="UP000000763"/>
    </source>
</evidence>
<organism evidence="2 3">
    <name type="scientific">Oryza sativa subsp. japonica</name>
    <name type="common">Rice</name>
    <dbReference type="NCBI Taxonomy" id="39947"/>
    <lineage>
        <taxon>Eukaryota</taxon>
        <taxon>Viridiplantae</taxon>
        <taxon>Streptophyta</taxon>
        <taxon>Embryophyta</taxon>
        <taxon>Tracheophyta</taxon>
        <taxon>Spermatophyta</taxon>
        <taxon>Magnoliopsida</taxon>
        <taxon>Liliopsida</taxon>
        <taxon>Poales</taxon>
        <taxon>Poaceae</taxon>
        <taxon>BOP clade</taxon>
        <taxon>Oryzoideae</taxon>
        <taxon>Oryzeae</taxon>
        <taxon>Oryzinae</taxon>
        <taxon>Oryza</taxon>
        <taxon>Oryza sativa</taxon>
    </lineage>
</organism>
<evidence type="ECO:0000313" key="2">
    <source>
        <dbReference type="EMBL" id="BAD72443.1"/>
    </source>
</evidence>
<reference evidence="3" key="2">
    <citation type="journal article" date="2008" name="Nucleic Acids Res.">
        <title>The rice annotation project database (RAP-DB): 2008 update.</title>
        <authorList>
            <consortium name="The rice annotation project (RAP)"/>
        </authorList>
    </citation>
    <scope>GENOME REANNOTATION</scope>
    <source>
        <strain evidence="3">cv. Nipponbare</strain>
    </source>
</reference>
<dbReference type="EMBL" id="AP003489">
    <property type="protein sequence ID" value="BAD72443.1"/>
    <property type="molecule type" value="Genomic_DNA"/>
</dbReference>
<sequence>MGEYTTASAYNAQLLGTTATNFNRLIWKAWAPHKCKTFAWLIIQNRVWTSDKLATRGWPNGSICPLCRRTQETALHLLAACRYTRRVWAALAEWVTCEQLNPSQWRQTSTVLDWWEATANIQETPKKTLRTLMLLVAWKIWNERNRRTFQQKELSATSLLAKIKEEAKTWVLAGAISLNSWLSFS</sequence>
<accession>Q5SMW3</accession>
<feature type="domain" description="Reverse transcriptase zinc-binding" evidence="1">
    <location>
        <begin position="4"/>
        <end position="88"/>
    </location>
</feature>
<reference evidence="3" key="1">
    <citation type="journal article" date="2005" name="Nature">
        <title>The map-based sequence of the rice genome.</title>
        <authorList>
            <consortium name="International rice genome sequencing project (IRGSP)"/>
            <person name="Matsumoto T."/>
            <person name="Wu J."/>
            <person name="Kanamori H."/>
            <person name="Katayose Y."/>
            <person name="Fujisawa M."/>
            <person name="Namiki N."/>
            <person name="Mizuno H."/>
            <person name="Yamamoto K."/>
            <person name="Antonio B.A."/>
            <person name="Baba T."/>
            <person name="Sakata K."/>
            <person name="Nagamura Y."/>
            <person name="Aoki H."/>
            <person name="Arikawa K."/>
            <person name="Arita K."/>
            <person name="Bito T."/>
            <person name="Chiden Y."/>
            <person name="Fujitsuka N."/>
            <person name="Fukunaka R."/>
            <person name="Hamada M."/>
            <person name="Harada C."/>
            <person name="Hayashi A."/>
            <person name="Hijishita S."/>
            <person name="Honda M."/>
            <person name="Hosokawa S."/>
            <person name="Ichikawa Y."/>
            <person name="Idonuma A."/>
            <person name="Iijima M."/>
            <person name="Ikeda M."/>
            <person name="Ikeno M."/>
            <person name="Ito K."/>
            <person name="Ito S."/>
            <person name="Ito T."/>
            <person name="Ito Y."/>
            <person name="Ito Y."/>
            <person name="Iwabuchi A."/>
            <person name="Kamiya K."/>
            <person name="Karasawa W."/>
            <person name="Kurita K."/>
            <person name="Katagiri S."/>
            <person name="Kikuta A."/>
            <person name="Kobayashi H."/>
            <person name="Kobayashi N."/>
            <person name="Machita K."/>
            <person name="Maehara T."/>
            <person name="Masukawa M."/>
            <person name="Mizubayashi T."/>
            <person name="Mukai Y."/>
            <person name="Nagasaki H."/>
            <person name="Nagata Y."/>
            <person name="Naito S."/>
            <person name="Nakashima M."/>
            <person name="Nakama Y."/>
            <person name="Nakamichi Y."/>
            <person name="Nakamura M."/>
            <person name="Meguro A."/>
            <person name="Negishi M."/>
            <person name="Ohta I."/>
            <person name="Ohta T."/>
            <person name="Okamoto M."/>
            <person name="Ono N."/>
            <person name="Saji S."/>
            <person name="Sakaguchi M."/>
            <person name="Sakai K."/>
            <person name="Shibata M."/>
            <person name="Shimokawa T."/>
            <person name="Song J."/>
            <person name="Takazaki Y."/>
            <person name="Terasawa K."/>
            <person name="Tsugane M."/>
            <person name="Tsuji K."/>
            <person name="Ueda S."/>
            <person name="Waki K."/>
            <person name="Yamagata H."/>
            <person name="Yamamoto M."/>
            <person name="Yamamoto S."/>
            <person name="Yamane H."/>
            <person name="Yoshiki S."/>
            <person name="Yoshihara R."/>
            <person name="Yukawa K."/>
            <person name="Zhong H."/>
            <person name="Yano M."/>
            <person name="Yuan Q."/>
            <person name="Ouyang S."/>
            <person name="Liu J."/>
            <person name="Jones K.M."/>
            <person name="Gansberger K."/>
            <person name="Moffat K."/>
            <person name="Hill J."/>
            <person name="Bera J."/>
            <person name="Fadrosh D."/>
            <person name="Jin S."/>
            <person name="Johri S."/>
            <person name="Kim M."/>
            <person name="Overton L."/>
            <person name="Reardon M."/>
            <person name="Tsitrin T."/>
            <person name="Vuong H."/>
            <person name="Weaver B."/>
            <person name="Ciecko A."/>
            <person name="Tallon L."/>
            <person name="Jackson J."/>
            <person name="Pai G."/>
            <person name="Aken S.V."/>
            <person name="Utterback T."/>
            <person name="Reidmuller S."/>
            <person name="Feldblyum T."/>
            <person name="Hsiao J."/>
            <person name="Zismann V."/>
            <person name="Iobst S."/>
            <person name="de Vazeille A.R."/>
            <person name="Buell C.R."/>
            <person name="Ying K."/>
            <person name="Li Y."/>
            <person name="Lu T."/>
            <person name="Huang Y."/>
            <person name="Zhao Q."/>
            <person name="Feng Q."/>
            <person name="Zhang L."/>
            <person name="Zhu J."/>
            <person name="Weng Q."/>
            <person name="Mu J."/>
            <person name="Lu Y."/>
            <person name="Fan D."/>
            <person name="Liu Y."/>
            <person name="Guan J."/>
            <person name="Zhang Y."/>
            <person name="Yu S."/>
            <person name="Liu X."/>
            <person name="Zhang Y."/>
            <person name="Hong G."/>
            <person name="Han B."/>
            <person name="Choisne N."/>
            <person name="Demange N."/>
            <person name="Orjeda G."/>
            <person name="Samain S."/>
            <person name="Cattolico L."/>
            <person name="Pelletier E."/>
            <person name="Couloux A."/>
            <person name="Segurens B."/>
            <person name="Wincker P."/>
            <person name="D'Hont A."/>
            <person name="Scarpelli C."/>
            <person name="Weissenbach J."/>
            <person name="Salanoubat M."/>
            <person name="Quetier F."/>
            <person name="Yu Y."/>
            <person name="Kim H.R."/>
            <person name="Rambo T."/>
            <person name="Currie J."/>
            <person name="Collura K."/>
            <person name="Luo M."/>
            <person name="Yang T."/>
            <person name="Ammiraju J.S.S."/>
            <person name="Engler F."/>
            <person name="Soderlund C."/>
            <person name="Wing R.A."/>
            <person name="Palmer L.E."/>
            <person name="de la Bastide M."/>
            <person name="Spiegel L."/>
            <person name="Nascimento L."/>
            <person name="Zutavern T."/>
            <person name="O'Shaughnessy A."/>
            <person name="Dike S."/>
            <person name="Dedhia N."/>
            <person name="Preston R."/>
            <person name="Balija V."/>
            <person name="McCombie W.R."/>
            <person name="Chow T."/>
            <person name="Chen H."/>
            <person name="Chung M."/>
            <person name="Chen C."/>
            <person name="Shaw J."/>
            <person name="Wu H."/>
            <person name="Hsiao K."/>
            <person name="Chao Y."/>
            <person name="Chu M."/>
            <person name="Cheng C."/>
            <person name="Hour A."/>
            <person name="Lee P."/>
            <person name="Lin S."/>
            <person name="Lin Y."/>
            <person name="Liou J."/>
            <person name="Liu S."/>
            <person name="Hsing Y."/>
            <person name="Raghuvanshi S."/>
            <person name="Mohanty A."/>
            <person name="Bharti A.K."/>
            <person name="Gaur A."/>
            <person name="Gupta V."/>
            <person name="Kumar D."/>
            <person name="Ravi V."/>
            <person name="Vij S."/>
            <person name="Kapur A."/>
            <person name="Khurana P."/>
            <person name="Khurana P."/>
            <person name="Khurana J.P."/>
            <person name="Tyagi A.K."/>
            <person name="Gaikwad K."/>
            <person name="Singh A."/>
            <person name="Dalal V."/>
            <person name="Srivastava S."/>
            <person name="Dixit A."/>
            <person name="Pal A.K."/>
            <person name="Ghazi I.A."/>
            <person name="Yadav M."/>
            <person name="Pandit A."/>
            <person name="Bhargava A."/>
            <person name="Sureshbabu K."/>
            <person name="Batra K."/>
            <person name="Sharma T.R."/>
            <person name="Mohapatra T."/>
            <person name="Singh N.K."/>
            <person name="Messing J."/>
            <person name="Nelson A.B."/>
            <person name="Fuks G."/>
            <person name="Kavchok S."/>
            <person name="Keizer G."/>
            <person name="Linton E."/>
            <person name="Llaca V."/>
            <person name="Song R."/>
            <person name="Tanyolac B."/>
            <person name="Young S."/>
            <person name="Ho-Il K."/>
            <person name="Hahn J.H."/>
            <person name="Sangsakoo G."/>
            <person name="Vanavichit A."/>
            <person name="de Mattos Luiz.A.T."/>
            <person name="Zimmer P.D."/>
            <person name="Malone G."/>
            <person name="Dellagostin O."/>
            <person name="de Oliveira A.C."/>
            <person name="Bevan M."/>
            <person name="Bancroft I."/>
            <person name="Minx P."/>
            <person name="Cordum H."/>
            <person name="Wilson R."/>
            <person name="Cheng Z."/>
            <person name="Jin W."/>
            <person name="Jiang J."/>
            <person name="Leong S.A."/>
            <person name="Iwama H."/>
            <person name="Gojobori T."/>
            <person name="Itoh T."/>
            <person name="Niimura Y."/>
            <person name="Fujii Y."/>
            <person name="Habara T."/>
            <person name="Sakai H."/>
            <person name="Sato Y."/>
            <person name="Wilson G."/>
            <person name="Kumar K."/>
            <person name="McCouch S."/>
            <person name="Juretic N."/>
            <person name="Hoen D."/>
            <person name="Wright S."/>
            <person name="Bruskiewich R."/>
            <person name="Bureau T."/>
            <person name="Miyao A."/>
            <person name="Hirochika H."/>
            <person name="Nishikawa T."/>
            <person name="Kadowaki K."/>
            <person name="Sugiura M."/>
            <person name="Burr B."/>
            <person name="Sasaki T."/>
        </authorList>
    </citation>
    <scope>NUCLEOTIDE SEQUENCE [LARGE SCALE GENOMIC DNA]</scope>
    <source>
        <strain evidence="3">cv. Nipponbare</strain>
    </source>
</reference>
<gene>
    <name evidence="2" type="primary">P0568D10.10</name>
</gene>
<dbReference type="AlphaFoldDB" id="Q5SMW3"/>
<proteinExistence type="predicted"/>
<dbReference type="Pfam" id="PF13966">
    <property type="entry name" value="zf-RVT"/>
    <property type="match status" value="1"/>
</dbReference>
<dbReference type="Proteomes" id="UP000000763">
    <property type="component" value="Chromosome 6"/>
</dbReference>
<protein>
    <submittedName>
        <fullName evidence="2">Cyst nematode resistance protein-like</fullName>
    </submittedName>
</protein>
<name>Q5SMW3_ORYSJ</name>
<dbReference type="InterPro" id="IPR026960">
    <property type="entry name" value="RVT-Znf"/>
</dbReference>
<evidence type="ECO:0000259" key="1">
    <source>
        <dbReference type="Pfam" id="PF13966"/>
    </source>
</evidence>